<keyword evidence="6 8" id="KW-0456">Lyase</keyword>
<feature type="domain" description="Alpha-carbonic anhydrase" evidence="9">
    <location>
        <begin position="29"/>
        <end position="290"/>
    </location>
</feature>
<keyword evidence="5 8" id="KW-0862">Zinc</keyword>
<evidence type="ECO:0000256" key="7">
    <source>
        <dbReference type="ARBA" id="ARBA00048348"/>
    </source>
</evidence>
<dbReference type="Proteomes" id="UP000694865">
    <property type="component" value="Unplaced"/>
</dbReference>
<organism evidence="10 11">
    <name type="scientific">Saccoglossus kowalevskii</name>
    <name type="common">Acorn worm</name>
    <dbReference type="NCBI Taxonomy" id="10224"/>
    <lineage>
        <taxon>Eukaryota</taxon>
        <taxon>Metazoa</taxon>
        <taxon>Hemichordata</taxon>
        <taxon>Enteropneusta</taxon>
        <taxon>Harrimaniidae</taxon>
        <taxon>Saccoglossus</taxon>
    </lineage>
</organism>
<comment type="function">
    <text evidence="1 8">Reversible hydration of carbon dioxide.</text>
</comment>
<evidence type="ECO:0000256" key="1">
    <source>
        <dbReference type="ARBA" id="ARBA00002904"/>
    </source>
</evidence>
<dbReference type="RefSeq" id="XP_006811134.1">
    <property type="nucleotide sequence ID" value="XM_006811071.1"/>
</dbReference>
<dbReference type="InterPro" id="IPR036398">
    <property type="entry name" value="CA_dom_sf"/>
</dbReference>
<evidence type="ECO:0000256" key="5">
    <source>
        <dbReference type="ARBA" id="ARBA00022833"/>
    </source>
</evidence>
<dbReference type="EC" id="4.2.1.1" evidence="3 8"/>
<sequence length="291" mass="32540">MNTFIIVIVLAVLGSSHGAPSRRSSGSGTPWGYHFYVAEELGPDEWWQSTMNCVGMNQSPIDLKESESVDECFGEVEFTGFGDTPPEGATMTLENTGHYVKMLLTGDYLISGGGLGATYKSYQFHFHWGNADERGSEHYMNSEAHPAEMHIVTYDTSRFSSGTEATGQPDGLAVFAFLIELQGEDNEAFSTFFDLFEDIEEDGDAHELETPFSIESLLPEDRSAYYRYSGSLTTPPCSEGVVWTNFVNTIKLSEDQLNKFRGLKDELEQNMKDNFRAIQPLHNRTLYMNSC</sequence>
<accession>A0ABM0LTP3</accession>
<comment type="similarity">
    <text evidence="2 8">Belongs to the alpha-carbonic anhydrase family.</text>
</comment>
<comment type="cofactor">
    <cofactor evidence="8">
        <name>Zn(2+)</name>
        <dbReference type="ChEBI" id="CHEBI:29105"/>
    </cofactor>
</comment>
<dbReference type="SMART" id="SM01057">
    <property type="entry name" value="Carb_anhydrase"/>
    <property type="match status" value="1"/>
</dbReference>
<keyword evidence="10" id="KW-1185">Reference proteome</keyword>
<dbReference type="Gene3D" id="3.10.200.10">
    <property type="entry name" value="Alpha carbonic anhydrase"/>
    <property type="match status" value="1"/>
</dbReference>
<feature type="chain" id="PRO_5044982454" description="Carbonic anhydrase" evidence="8">
    <location>
        <begin position="19"/>
        <end position="291"/>
    </location>
</feature>
<evidence type="ECO:0000313" key="11">
    <source>
        <dbReference type="RefSeq" id="XP_006811134.1"/>
    </source>
</evidence>
<dbReference type="InterPro" id="IPR001148">
    <property type="entry name" value="CA_dom"/>
</dbReference>
<comment type="catalytic activity">
    <reaction evidence="7 8">
        <text>hydrogencarbonate + H(+) = CO2 + H2O</text>
        <dbReference type="Rhea" id="RHEA:10748"/>
        <dbReference type="ChEBI" id="CHEBI:15377"/>
        <dbReference type="ChEBI" id="CHEBI:15378"/>
        <dbReference type="ChEBI" id="CHEBI:16526"/>
        <dbReference type="ChEBI" id="CHEBI:17544"/>
        <dbReference type="EC" id="4.2.1.1"/>
    </reaction>
</comment>
<dbReference type="PANTHER" id="PTHR18952">
    <property type="entry name" value="CARBONIC ANHYDRASE"/>
    <property type="match status" value="1"/>
</dbReference>
<dbReference type="Pfam" id="PF00194">
    <property type="entry name" value="Carb_anhydrase"/>
    <property type="match status" value="1"/>
</dbReference>
<dbReference type="InterPro" id="IPR018338">
    <property type="entry name" value="Carbonic_anhydrase_a-class_CS"/>
</dbReference>
<protein>
    <recommendedName>
        <fullName evidence="3 8">Carbonic anhydrase</fullName>
        <ecNumber evidence="3 8">4.2.1.1</ecNumber>
    </recommendedName>
</protein>
<evidence type="ECO:0000256" key="3">
    <source>
        <dbReference type="ARBA" id="ARBA00012925"/>
    </source>
</evidence>
<evidence type="ECO:0000259" key="9">
    <source>
        <dbReference type="PROSITE" id="PS51144"/>
    </source>
</evidence>
<dbReference type="GeneID" id="100372799"/>
<evidence type="ECO:0000256" key="2">
    <source>
        <dbReference type="ARBA" id="ARBA00010718"/>
    </source>
</evidence>
<name>A0ABM0LTP3_SACKO</name>
<evidence type="ECO:0000256" key="6">
    <source>
        <dbReference type="ARBA" id="ARBA00023239"/>
    </source>
</evidence>
<keyword evidence="4 8" id="KW-0479">Metal-binding</keyword>
<dbReference type="PROSITE" id="PS00162">
    <property type="entry name" value="ALPHA_CA_1"/>
    <property type="match status" value="1"/>
</dbReference>
<dbReference type="SUPFAM" id="SSF51069">
    <property type="entry name" value="Carbonic anhydrase"/>
    <property type="match status" value="1"/>
</dbReference>
<evidence type="ECO:0000256" key="4">
    <source>
        <dbReference type="ARBA" id="ARBA00022723"/>
    </source>
</evidence>
<dbReference type="InterPro" id="IPR023561">
    <property type="entry name" value="Carbonic_anhydrase_a-class"/>
</dbReference>
<dbReference type="CDD" id="cd00326">
    <property type="entry name" value="alpha_CA"/>
    <property type="match status" value="1"/>
</dbReference>
<keyword evidence="8" id="KW-0732">Signal</keyword>
<evidence type="ECO:0000313" key="10">
    <source>
        <dbReference type="Proteomes" id="UP000694865"/>
    </source>
</evidence>
<dbReference type="PROSITE" id="PS51144">
    <property type="entry name" value="ALPHA_CA_2"/>
    <property type="match status" value="1"/>
</dbReference>
<dbReference type="PANTHER" id="PTHR18952:SF265">
    <property type="entry name" value="CARBONIC ANHYDRASE"/>
    <property type="match status" value="1"/>
</dbReference>
<proteinExistence type="inferred from homology"/>
<evidence type="ECO:0000256" key="8">
    <source>
        <dbReference type="RuleBase" id="RU367011"/>
    </source>
</evidence>
<gene>
    <name evidence="11" type="primary">LOC100372799</name>
</gene>
<reference evidence="11" key="1">
    <citation type="submission" date="2025-08" db="UniProtKB">
        <authorList>
            <consortium name="RefSeq"/>
        </authorList>
    </citation>
    <scope>IDENTIFICATION</scope>
    <source>
        <tissue evidence="11">Testes</tissue>
    </source>
</reference>
<feature type="signal peptide" evidence="8">
    <location>
        <begin position="1"/>
        <end position="18"/>
    </location>
</feature>